<protein>
    <submittedName>
        <fullName evidence="10">Response regulator transcription factor</fullName>
    </submittedName>
</protein>
<gene>
    <name evidence="10" type="ORF">RM779_18535</name>
</gene>
<evidence type="ECO:0000259" key="8">
    <source>
        <dbReference type="PROSITE" id="PS50110"/>
    </source>
</evidence>
<keyword evidence="3" id="KW-0805">Transcription regulation</keyword>
<dbReference type="InterPro" id="IPR001789">
    <property type="entry name" value="Sig_transdc_resp-reg_receiver"/>
</dbReference>
<dbReference type="Proteomes" id="UP001183615">
    <property type="component" value="Unassembled WGS sequence"/>
</dbReference>
<evidence type="ECO:0000256" key="7">
    <source>
        <dbReference type="PROSITE-ProRule" id="PRU01091"/>
    </source>
</evidence>
<feature type="domain" description="OmpR/PhoB-type" evidence="9">
    <location>
        <begin position="146"/>
        <end position="241"/>
    </location>
</feature>
<dbReference type="Gene3D" id="1.10.10.10">
    <property type="entry name" value="Winged helix-like DNA-binding domain superfamily/Winged helix DNA-binding domain"/>
    <property type="match status" value="1"/>
</dbReference>
<dbReference type="PROSITE" id="PS51755">
    <property type="entry name" value="OMPR_PHOB"/>
    <property type="match status" value="1"/>
</dbReference>
<keyword evidence="1 6" id="KW-0597">Phosphoprotein</keyword>
<dbReference type="CDD" id="cd00383">
    <property type="entry name" value="trans_reg_C"/>
    <property type="match status" value="1"/>
</dbReference>
<dbReference type="InterPro" id="IPR036388">
    <property type="entry name" value="WH-like_DNA-bd_sf"/>
</dbReference>
<keyword evidence="4 7" id="KW-0238">DNA-binding</keyword>
<dbReference type="PANTHER" id="PTHR48111:SF1">
    <property type="entry name" value="TWO-COMPONENT RESPONSE REGULATOR ORR33"/>
    <property type="match status" value="1"/>
</dbReference>
<feature type="domain" description="Response regulatory" evidence="8">
    <location>
        <begin position="25"/>
        <end position="136"/>
    </location>
</feature>
<evidence type="ECO:0000256" key="3">
    <source>
        <dbReference type="ARBA" id="ARBA00023015"/>
    </source>
</evidence>
<feature type="modified residue" description="4-aspartylphosphate" evidence="6">
    <location>
        <position position="72"/>
    </location>
</feature>
<dbReference type="Pfam" id="PF00072">
    <property type="entry name" value="Response_reg"/>
    <property type="match status" value="1"/>
</dbReference>
<dbReference type="InterPro" id="IPR011006">
    <property type="entry name" value="CheY-like_superfamily"/>
</dbReference>
<dbReference type="SMART" id="SM00448">
    <property type="entry name" value="REC"/>
    <property type="match status" value="1"/>
</dbReference>
<evidence type="ECO:0000256" key="1">
    <source>
        <dbReference type="ARBA" id="ARBA00022553"/>
    </source>
</evidence>
<dbReference type="Gene3D" id="6.10.250.690">
    <property type="match status" value="1"/>
</dbReference>
<evidence type="ECO:0000256" key="4">
    <source>
        <dbReference type="ARBA" id="ARBA00023125"/>
    </source>
</evidence>
<reference evidence="11" key="1">
    <citation type="submission" date="2023-07" db="EMBL/GenBank/DDBJ databases">
        <title>30 novel species of actinomycetes from the DSMZ collection.</title>
        <authorList>
            <person name="Nouioui I."/>
        </authorList>
    </citation>
    <scope>NUCLEOTIDE SEQUENCE [LARGE SCALE GENOMIC DNA]</scope>
    <source>
        <strain evidence="11">DSM 41886</strain>
    </source>
</reference>
<comment type="caution">
    <text evidence="10">The sequence shown here is derived from an EMBL/GenBank/DDBJ whole genome shotgun (WGS) entry which is preliminary data.</text>
</comment>
<dbReference type="SMART" id="SM00862">
    <property type="entry name" value="Trans_reg_C"/>
    <property type="match status" value="1"/>
</dbReference>
<accession>A0ABU2S6H8</accession>
<keyword evidence="5" id="KW-0804">Transcription</keyword>
<keyword evidence="11" id="KW-1185">Reference proteome</keyword>
<organism evidence="10 11">
    <name type="scientific">Streptomyces johnsoniae</name>
    <dbReference type="NCBI Taxonomy" id="3075532"/>
    <lineage>
        <taxon>Bacteria</taxon>
        <taxon>Bacillati</taxon>
        <taxon>Actinomycetota</taxon>
        <taxon>Actinomycetes</taxon>
        <taxon>Kitasatosporales</taxon>
        <taxon>Streptomycetaceae</taxon>
        <taxon>Streptomyces</taxon>
    </lineage>
</organism>
<evidence type="ECO:0000256" key="6">
    <source>
        <dbReference type="PROSITE-ProRule" id="PRU00169"/>
    </source>
</evidence>
<dbReference type="Pfam" id="PF00486">
    <property type="entry name" value="Trans_reg_C"/>
    <property type="match status" value="1"/>
</dbReference>
<feature type="DNA-binding region" description="OmpR/PhoB-type" evidence="7">
    <location>
        <begin position="146"/>
        <end position="241"/>
    </location>
</feature>
<dbReference type="RefSeq" id="WP_311618844.1">
    <property type="nucleotide sequence ID" value="NZ_JAVREV010000010.1"/>
</dbReference>
<evidence type="ECO:0000313" key="11">
    <source>
        <dbReference type="Proteomes" id="UP001183615"/>
    </source>
</evidence>
<dbReference type="SUPFAM" id="SSF52172">
    <property type="entry name" value="CheY-like"/>
    <property type="match status" value="1"/>
</dbReference>
<dbReference type="InterPro" id="IPR039420">
    <property type="entry name" value="WalR-like"/>
</dbReference>
<keyword evidence="2" id="KW-0902">Two-component regulatory system</keyword>
<dbReference type="InterPro" id="IPR001867">
    <property type="entry name" value="OmpR/PhoB-type_DNA-bd"/>
</dbReference>
<dbReference type="EMBL" id="JAVREV010000010">
    <property type="protein sequence ID" value="MDT0444582.1"/>
    <property type="molecule type" value="Genomic_DNA"/>
</dbReference>
<dbReference type="PANTHER" id="PTHR48111">
    <property type="entry name" value="REGULATOR OF RPOS"/>
    <property type="match status" value="1"/>
</dbReference>
<name>A0ABU2S6H8_9ACTN</name>
<evidence type="ECO:0000313" key="10">
    <source>
        <dbReference type="EMBL" id="MDT0444582.1"/>
    </source>
</evidence>
<dbReference type="CDD" id="cd17574">
    <property type="entry name" value="REC_OmpR"/>
    <property type="match status" value="1"/>
</dbReference>
<evidence type="ECO:0000256" key="5">
    <source>
        <dbReference type="ARBA" id="ARBA00023163"/>
    </source>
</evidence>
<dbReference type="PROSITE" id="PS50110">
    <property type="entry name" value="RESPONSE_REGULATORY"/>
    <property type="match status" value="1"/>
</dbReference>
<sequence length="242" mass="27105">MRHHTQHDSTQFMVAGPLQDALSWQILVVESDERAARSLCRRLEEHGHRVRCVRTGMEALRARQGADVILMDFELPDVDGLDMCRSLTATSHVPLLAVTGRSDEADRVLGLRAGADEYLVKPYGFQELLARMEAVMRRSSPTRREQRVVRMGPLSVNPAVRTAVLSGQPLRLTRKEFGLLHVLMARPGAVVSREQLMQCVWQESDTVHSRTLDTHVSGLRRKLGSAGWIVTVRGVGFRLAQP</sequence>
<proteinExistence type="predicted"/>
<dbReference type="Gene3D" id="3.40.50.2300">
    <property type="match status" value="1"/>
</dbReference>
<evidence type="ECO:0000256" key="2">
    <source>
        <dbReference type="ARBA" id="ARBA00023012"/>
    </source>
</evidence>
<evidence type="ECO:0000259" key="9">
    <source>
        <dbReference type="PROSITE" id="PS51755"/>
    </source>
</evidence>